<dbReference type="EMBL" id="NIBT01000088">
    <property type="protein sequence ID" value="PHM21904.1"/>
    <property type="molecule type" value="Genomic_DNA"/>
</dbReference>
<gene>
    <name evidence="3" type="ORF">Xehl_04092</name>
</gene>
<evidence type="ECO:0000259" key="2">
    <source>
        <dbReference type="Pfam" id="PF13612"/>
    </source>
</evidence>
<dbReference type="Pfam" id="PF13612">
    <property type="entry name" value="DDE_Tnp_1_3"/>
    <property type="match status" value="1"/>
</dbReference>
<keyword evidence="1" id="KW-0732">Signal</keyword>
<evidence type="ECO:0000256" key="1">
    <source>
        <dbReference type="SAM" id="SignalP"/>
    </source>
</evidence>
<dbReference type="InterPro" id="IPR025668">
    <property type="entry name" value="Tnp_DDE_dom"/>
</dbReference>
<accession>A0A2D0IJG5</accession>
<proteinExistence type="predicted"/>
<organism evidence="3 4">
    <name type="scientific">Xenorhabdus ehlersii</name>
    <dbReference type="NCBI Taxonomy" id="290111"/>
    <lineage>
        <taxon>Bacteria</taxon>
        <taxon>Pseudomonadati</taxon>
        <taxon>Pseudomonadota</taxon>
        <taxon>Gammaproteobacteria</taxon>
        <taxon>Enterobacterales</taxon>
        <taxon>Morganellaceae</taxon>
        <taxon>Xenorhabdus</taxon>
    </lineage>
</organism>
<feature type="domain" description="Transposase DDE" evidence="2">
    <location>
        <begin position="21"/>
        <end position="174"/>
    </location>
</feature>
<protein>
    <submittedName>
        <fullName evidence="3">Transposase</fullName>
    </submittedName>
</protein>
<sequence>MLTLKKRALIPLCTFLSSRQSQTAGLAFIDSTKIAVCHNLRIPRNRVFDGVARRGKTSTGWFYGFKLHLLIDDCGALLAVKLTPGNTDDRQPVKTLLKGVTGHVYGDKGYLSQALCDELAAEGITLVTNIRNNMKAKALSRWDRLMLRQRFLIETVIDQLKNISQIEHSRHRSVLIQLT</sequence>
<feature type="chain" id="PRO_5012790709" evidence="1">
    <location>
        <begin position="24"/>
        <end position="179"/>
    </location>
</feature>
<comment type="caution">
    <text evidence="3">The sequence shown here is derived from an EMBL/GenBank/DDBJ whole genome shotgun (WGS) entry which is preliminary data.</text>
</comment>
<dbReference type="AlphaFoldDB" id="A0A2D0IJG5"/>
<reference evidence="3 4" key="1">
    <citation type="journal article" date="2017" name="Nat. Microbiol.">
        <title>Natural product diversity associated with the nematode symbionts Photorhabdus and Xenorhabdus.</title>
        <authorList>
            <person name="Tobias N.J."/>
            <person name="Wolff H."/>
            <person name="Djahanschiri B."/>
            <person name="Grundmann F."/>
            <person name="Kronenwerth M."/>
            <person name="Shi Y.M."/>
            <person name="Simonyi S."/>
            <person name="Grun P."/>
            <person name="Shapiro-Ilan D."/>
            <person name="Pidot S.J."/>
            <person name="Stinear T.P."/>
            <person name="Ebersberger I."/>
            <person name="Bode H.B."/>
        </authorList>
    </citation>
    <scope>NUCLEOTIDE SEQUENCE [LARGE SCALE GENOMIC DNA]</scope>
    <source>
        <strain evidence="3 4">DSM 16337</strain>
    </source>
</reference>
<evidence type="ECO:0000313" key="3">
    <source>
        <dbReference type="EMBL" id="PHM21904.1"/>
    </source>
</evidence>
<dbReference type="NCBIfam" id="NF033520">
    <property type="entry name" value="transpos_IS982"/>
    <property type="match status" value="1"/>
</dbReference>
<feature type="signal peptide" evidence="1">
    <location>
        <begin position="1"/>
        <end position="23"/>
    </location>
</feature>
<name>A0A2D0IJG5_9GAMM</name>
<evidence type="ECO:0000313" key="4">
    <source>
        <dbReference type="Proteomes" id="UP000225605"/>
    </source>
</evidence>
<dbReference type="Proteomes" id="UP000225605">
    <property type="component" value="Unassembled WGS sequence"/>
</dbReference>